<dbReference type="Proteomes" id="UP001629953">
    <property type="component" value="Unassembled WGS sequence"/>
</dbReference>
<dbReference type="EMBL" id="JBEQCT010000006">
    <property type="protein sequence ID" value="MFM2486020.1"/>
    <property type="molecule type" value="Genomic_DNA"/>
</dbReference>
<evidence type="ECO:0000256" key="2">
    <source>
        <dbReference type="SAM" id="Phobius"/>
    </source>
</evidence>
<keyword evidence="2" id="KW-0812">Transmembrane</keyword>
<name>A0ABW9G8K6_9GAMM</name>
<organism evidence="3 4">
    <name type="scientific">Celerinatantimonas yamalensis</name>
    <dbReference type="NCBI Taxonomy" id="559956"/>
    <lineage>
        <taxon>Bacteria</taxon>
        <taxon>Pseudomonadati</taxon>
        <taxon>Pseudomonadota</taxon>
        <taxon>Gammaproteobacteria</taxon>
        <taxon>Celerinatantimonadaceae</taxon>
        <taxon>Celerinatantimonas</taxon>
    </lineage>
</organism>
<keyword evidence="2" id="KW-0472">Membrane</keyword>
<evidence type="ECO:0000313" key="4">
    <source>
        <dbReference type="Proteomes" id="UP001629953"/>
    </source>
</evidence>
<sequence length="127" mass="14882">MTQSPLSSPEAYDDPSRTQKRLSTLEKDKMRLWKMQNDQHVTIEMLTQQLSEQAQKLSKQSTFQEQRQQQLSSANAQLQFKLKRTQRLLNLSVILIVLLAVTQVNWLPLWHASQHIWLLIQARMTGQ</sequence>
<accession>A0ABW9G8K6</accession>
<gene>
    <name evidence="3" type="ORF">ABUE30_13290</name>
</gene>
<feature type="transmembrane region" description="Helical" evidence="2">
    <location>
        <begin position="88"/>
        <end position="109"/>
    </location>
</feature>
<proteinExistence type="predicted"/>
<evidence type="ECO:0000256" key="1">
    <source>
        <dbReference type="SAM" id="MobiDB-lite"/>
    </source>
</evidence>
<dbReference type="RefSeq" id="WP_408624282.1">
    <property type="nucleotide sequence ID" value="NZ_JBEQCT010000006.1"/>
</dbReference>
<feature type="region of interest" description="Disordered" evidence="1">
    <location>
        <begin position="1"/>
        <end position="20"/>
    </location>
</feature>
<protein>
    <submittedName>
        <fullName evidence="3">Uncharacterized protein</fullName>
    </submittedName>
</protein>
<keyword evidence="4" id="KW-1185">Reference proteome</keyword>
<evidence type="ECO:0000313" key="3">
    <source>
        <dbReference type="EMBL" id="MFM2486020.1"/>
    </source>
</evidence>
<comment type="caution">
    <text evidence="3">The sequence shown here is derived from an EMBL/GenBank/DDBJ whole genome shotgun (WGS) entry which is preliminary data.</text>
</comment>
<keyword evidence="2" id="KW-1133">Transmembrane helix</keyword>
<reference evidence="3 4" key="1">
    <citation type="journal article" date="2013" name="Int. J. Syst. Evol. Microbiol.">
        <title>Celerinatantimonas yamalensis sp. nov., a cold-adapted diazotrophic bacterium from a cold permafrost brine.</title>
        <authorList>
            <person name="Shcherbakova V."/>
            <person name="Chuvilskaya N."/>
            <person name="Rivkina E."/>
            <person name="Demidov N."/>
            <person name="Uchaeva V."/>
            <person name="Suetin S."/>
            <person name="Suzina N."/>
            <person name="Gilichinsky D."/>
        </authorList>
    </citation>
    <scope>NUCLEOTIDE SEQUENCE [LARGE SCALE GENOMIC DNA]</scope>
    <source>
        <strain evidence="3 4">C7</strain>
    </source>
</reference>